<feature type="transmembrane region" description="Helical" evidence="1">
    <location>
        <begin position="90"/>
        <end position="112"/>
    </location>
</feature>
<keyword evidence="1" id="KW-0812">Transmembrane</keyword>
<dbReference type="EMBL" id="RYZI01000214">
    <property type="protein sequence ID" value="RWA08180.1"/>
    <property type="molecule type" value="Genomic_DNA"/>
</dbReference>
<protein>
    <submittedName>
        <fullName evidence="3">Uncharacterized protein</fullName>
    </submittedName>
</protein>
<evidence type="ECO:0000313" key="3">
    <source>
        <dbReference type="EMBL" id="RWA08180.1"/>
    </source>
</evidence>
<feature type="transmembrane region" description="Helical" evidence="1">
    <location>
        <begin position="167"/>
        <end position="185"/>
    </location>
</feature>
<name>A0A439D196_9PEZI</name>
<dbReference type="AlphaFoldDB" id="A0A439D196"/>
<feature type="transmembrane region" description="Helical" evidence="1">
    <location>
        <begin position="205"/>
        <end position="226"/>
    </location>
</feature>
<sequence length="353" mass="39292">MAKLPVALVLYASWAKASTESVHFQEWYPQWGLQNILIDHCNESYQGYVNNNSPGCINEYNSHRNNSECRARLVTDCLLENLPESWKADMAAAAVLLGLLPTILSLIGSNVVETSLLSFRRPLLALLLSFGSPAVYPIRTFDYTNLAELSRPRIGPGVRIRANSSRIAVLASQYLLALIAIANLLHVSLELGIKTVCSFDTENQYYPLGWALISLPIHVISSWATWLRMRSQEDSRGKHGSFGQRLADEFTLSAQQRPSTLEFRDESPMFVVLSWLSSTAIITQILYGTVVFSSILFLGTAVVGRIIPRYWLSAVLCRAVLMFEIAGIRSTVDVQDEQKVSRIDSAADLSNAY</sequence>
<dbReference type="Proteomes" id="UP000286045">
    <property type="component" value="Unassembled WGS sequence"/>
</dbReference>
<feature type="transmembrane region" description="Helical" evidence="1">
    <location>
        <begin position="270"/>
        <end position="298"/>
    </location>
</feature>
<keyword evidence="1" id="KW-0472">Membrane</keyword>
<keyword evidence="2" id="KW-0732">Signal</keyword>
<accession>A0A439D196</accession>
<evidence type="ECO:0000256" key="2">
    <source>
        <dbReference type="SAM" id="SignalP"/>
    </source>
</evidence>
<proteinExistence type="predicted"/>
<feature type="chain" id="PRO_5018997216" evidence="2">
    <location>
        <begin position="20"/>
        <end position="353"/>
    </location>
</feature>
<reference evidence="3 4" key="1">
    <citation type="submission" date="2018-12" db="EMBL/GenBank/DDBJ databases">
        <title>Draft genome sequence of Xylaria grammica IHI A82.</title>
        <authorList>
            <person name="Buettner E."/>
            <person name="Kellner H."/>
        </authorList>
    </citation>
    <scope>NUCLEOTIDE SEQUENCE [LARGE SCALE GENOMIC DNA]</scope>
    <source>
        <strain evidence="3 4">IHI A82</strain>
    </source>
</reference>
<gene>
    <name evidence="3" type="ORF">EKO27_g6926</name>
</gene>
<feature type="signal peptide" evidence="2">
    <location>
        <begin position="1"/>
        <end position="19"/>
    </location>
</feature>
<evidence type="ECO:0000256" key="1">
    <source>
        <dbReference type="SAM" id="Phobius"/>
    </source>
</evidence>
<organism evidence="3 4">
    <name type="scientific">Xylaria grammica</name>
    <dbReference type="NCBI Taxonomy" id="363999"/>
    <lineage>
        <taxon>Eukaryota</taxon>
        <taxon>Fungi</taxon>
        <taxon>Dikarya</taxon>
        <taxon>Ascomycota</taxon>
        <taxon>Pezizomycotina</taxon>
        <taxon>Sordariomycetes</taxon>
        <taxon>Xylariomycetidae</taxon>
        <taxon>Xylariales</taxon>
        <taxon>Xylariaceae</taxon>
        <taxon>Xylaria</taxon>
    </lineage>
</organism>
<keyword evidence="1" id="KW-1133">Transmembrane helix</keyword>
<evidence type="ECO:0000313" key="4">
    <source>
        <dbReference type="Proteomes" id="UP000286045"/>
    </source>
</evidence>
<comment type="caution">
    <text evidence="3">The sequence shown here is derived from an EMBL/GenBank/DDBJ whole genome shotgun (WGS) entry which is preliminary data.</text>
</comment>
<keyword evidence="4" id="KW-1185">Reference proteome</keyword>